<name>A0A179USW0_BLAGS</name>
<dbReference type="VEuPathDB" id="FungiDB:BDBG_05940"/>
<reference evidence="6" key="1">
    <citation type="journal article" date="2015" name="PLoS Genet.">
        <title>The dynamic genome and transcriptome of the human fungal pathogen Blastomyces and close relative Emmonsia.</title>
        <authorList>
            <person name="Munoz J.F."/>
            <person name="Gauthier G.M."/>
            <person name="Desjardins C.A."/>
            <person name="Gallo J.E."/>
            <person name="Holder J."/>
            <person name="Sullivan T.D."/>
            <person name="Marty A.J."/>
            <person name="Carmen J.C."/>
            <person name="Chen Z."/>
            <person name="Ding L."/>
            <person name="Gujja S."/>
            <person name="Magrini V."/>
            <person name="Misas E."/>
            <person name="Mitreva M."/>
            <person name="Priest M."/>
            <person name="Saif S."/>
            <person name="Whiston E.A."/>
            <person name="Young S."/>
            <person name="Zeng Q."/>
            <person name="Goldman W.E."/>
            <person name="Mardis E.R."/>
            <person name="Taylor J.W."/>
            <person name="McEwen J.G."/>
            <person name="Clay O.K."/>
            <person name="Klein B.S."/>
            <person name="Cuomo C.A."/>
        </authorList>
    </citation>
    <scope>NUCLEOTIDE SEQUENCE [LARGE SCALE GENOMIC DNA]</scope>
    <source>
        <strain evidence="6">SLH14081</strain>
    </source>
</reference>
<sequence length="269" mass="29585">MSSGFVSGGTIEEPTERDDEWVRAQQELEAERRRKAEESNRDQGKSLYEILQQNKAAKQEAFEESIKLKNQFRSLDEDEVEFLDSVLESTRAQEATLKRETREQLEIFHRQRQEAERAALVDPGSGESKSAGASSPADEEQWTTSVRKRKRAKVKDAIPGVKLRKSSSANSDSIAASKVLPEAGSKESRMASDSVEISKNQEKPDIPVNPVNPAHPSNPEDIKEPEEPEGSATTSAKAAPDHSIKLKQKAVPQVVSSALGLGAYSSDDD</sequence>
<dbReference type="PANTHER" id="PTHR13495:SF0">
    <property type="entry name" value="PSME3-INTERACTING PROTEIN"/>
    <property type="match status" value="1"/>
</dbReference>
<dbReference type="KEGG" id="bgh:BDBG_05940"/>
<dbReference type="STRING" id="559298.A0A179USW0"/>
<feature type="compositionally biased region" description="Low complexity" evidence="3">
    <location>
        <begin position="166"/>
        <end position="177"/>
    </location>
</feature>
<evidence type="ECO:0000313" key="6">
    <source>
        <dbReference type="Proteomes" id="UP000002038"/>
    </source>
</evidence>
<feature type="compositionally biased region" description="Low complexity" evidence="3">
    <location>
        <begin position="124"/>
        <end position="136"/>
    </location>
</feature>
<dbReference type="GeneID" id="8509273"/>
<dbReference type="EMBL" id="GG657459">
    <property type="protein sequence ID" value="OAT10278.1"/>
    <property type="molecule type" value="Genomic_DNA"/>
</dbReference>
<dbReference type="OrthoDB" id="75807at2759"/>
<accession>A0A179USW0</accession>
<evidence type="ECO:0000256" key="2">
    <source>
        <dbReference type="ARBA" id="ARBA00023242"/>
    </source>
</evidence>
<dbReference type="AlphaFoldDB" id="A0A179USW0"/>
<dbReference type="InterPro" id="IPR039845">
    <property type="entry name" value="FAM192A"/>
</dbReference>
<feature type="region of interest" description="Disordered" evidence="3">
    <location>
        <begin position="1"/>
        <end position="48"/>
    </location>
</feature>
<dbReference type="RefSeq" id="XP_002623766.1">
    <property type="nucleotide sequence ID" value="XM_002623720.1"/>
</dbReference>
<dbReference type="PANTHER" id="PTHR13495">
    <property type="entry name" value="NEFA-INTERACTING NUCLEAR PROTEIN NIP30"/>
    <property type="match status" value="1"/>
</dbReference>
<gene>
    <name evidence="5" type="ORF">BDBG_05940</name>
</gene>
<feature type="region of interest" description="Disordered" evidence="3">
    <location>
        <begin position="109"/>
        <end position="252"/>
    </location>
</feature>
<evidence type="ECO:0000313" key="5">
    <source>
        <dbReference type="EMBL" id="OAT10278.1"/>
    </source>
</evidence>
<keyword evidence="2" id="KW-0539">Nucleus</keyword>
<feature type="domain" description="FAM192A/Fyv6 N-terminal" evidence="4">
    <location>
        <begin position="5"/>
        <end position="109"/>
    </location>
</feature>
<feature type="compositionally biased region" description="Basic and acidic residues" evidence="3">
    <location>
        <begin position="29"/>
        <end position="44"/>
    </location>
</feature>
<feature type="compositionally biased region" description="Basic and acidic residues" evidence="3">
    <location>
        <begin position="109"/>
        <end position="119"/>
    </location>
</feature>
<evidence type="ECO:0000256" key="1">
    <source>
        <dbReference type="ARBA" id="ARBA00004123"/>
    </source>
</evidence>
<organism evidence="5 6">
    <name type="scientific">Blastomyces gilchristii (strain SLH14081)</name>
    <name type="common">Blastomyces dermatitidis</name>
    <dbReference type="NCBI Taxonomy" id="559298"/>
    <lineage>
        <taxon>Eukaryota</taxon>
        <taxon>Fungi</taxon>
        <taxon>Dikarya</taxon>
        <taxon>Ascomycota</taxon>
        <taxon>Pezizomycotina</taxon>
        <taxon>Eurotiomycetes</taxon>
        <taxon>Eurotiomycetidae</taxon>
        <taxon>Onygenales</taxon>
        <taxon>Ajellomycetaceae</taxon>
        <taxon>Blastomyces</taxon>
    </lineage>
</organism>
<evidence type="ECO:0000256" key="3">
    <source>
        <dbReference type="SAM" id="MobiDB-lite"/>
    </source>
</evidence>
<evidence type="ECO:0000259" key="4">
    <source>
        <dbReference type="Pfam" id="PF10187"/>
    </source>
</evidence>
<dbReference type="Proteomes" id="UP000002038">
    <property type="component" value="Unassembled WGS sequence"/>
</dbReference>
<protein>
    <recommendedName>
        <fullName evidence="4">FAM192A/Fyv6 N-terminal domain-containing protein</fullName>
    </recommendedName>
</protein>
<comment type="subcellular location">
    <subcellularLocation>
        <location evidence="1">Nucleus</location>
    </subcellularLocation>
</comment>
<dbReference type="GO" id="GO:0005634">
    <property type="term" value="C:nucleus"/>
    <property type="evidence" value="ECO:0007669"/>
    <property type="project" value="UniProtKB-SubCell"/>
</dbReference>
<dbReference type="InterPro" id="IPR019331">
    <property type="entry name" value="FAM192A/Fyv6_N"/>
</dbReference>
<proteinExistence type="predicted"/>
<keyword evidence="6" id="KW-1185">Reference proteome</keyword>
<dbReference type="Pfam" id="PF10187">
    <property type="entry name" value="FAM192A_Fyv6_N"/>
    <property type="match status" value="1"/>
</dbReference>